<dbReference type="InterPro" id="IPR036102">
    <property type="entry name" value="OsmC/Ohrsf"/>
</dbReference>
<dbReference type="PANTHER" id="PTHR35368:SF1">
    <property type="entry name" value="HYDROPEROXIDE REDUCTASE"/>
    <property type="match status" value="1"/>
</dbReference>
<dbReference type="RefSeq" id="WP_220639491.1">
    <property type="nucleotide sequence ID" value="NZ_CP080429.1"/>
</dbReference>
<protein>
    <submittedName>
        <fullName evidence="1">OsmC family protein</fullName>
    </submittedName>
</protein>
<evidence type="ECO:0000313" key="2">
    <source>
        <dbReference type="Proteomes" id="UP000825381"/>
    </source>
</evidence>
<dbReference type="InterPro" id="IPR052924">
    <property type="entry name" value="OsmC/Ohr_hydroprdx_reductase"/>
</dbReference>
<dbReference type="PANTHER" id="PTHR35368">
    <property type="entry name" value="HYDROPEROXIDE REDUCTASE"/>
    <property type="match status" value="1"/>
</dbReference>
<accession>A0ABX8V2P7</accession>
<dbReference type="Proteomes" id="UP000825381">
    <property type="component" value="Chromosome"/>
</dbReference>
<dbReference type="EMBL" id="CP080429">
    <property type="protein sequence ID" value="QYJ67143.1"/>
    <property type="molecule type" value="Genomic_DNA"/>
</dbReference>
<sequence length="147" mass="16343">MNAAQPINVLGYTSNNKQFVVKTLNTDLRINQNTQYPELEGPNPYEYILAGFAGCINALGQIVAQEQGITLRSLQIEITGNLNQQDGVNTAKPGFSRIEIKLKPQAAVPLAVLKNWLDEVQQRSPAYHTLVNNTPVDLLLFKEFAYN</sequence>
<dbReference type="Pfam" id="PF02566">
    <property type="entry name" value="OsmC"/>
    <property type="match status" value="1"/>
</dbReference>
<gene>
    <name evidence="1" type="ORF">K1I41_06090</name>
</gene>
<dbReference type="InterPro" id="IPR003718">
    <property type="entry name" value="OsmC/Ohr_fam"/>
</dbReference>
<keyword evidence="2" id="KW-1185">Reference proteome</keyword>
<evidence type="ECO:0000313" key="1">
    <source>
        <dbReference type="EMBL" id="QYJ67143.1"/>
    </source>
</evidence>
<reference evidence="1 2" key="1">
    <citation type="submission" date="2021-07" db="EMBL/GenBank/DDBJ databases">
        <title>Flavobacterium WSW3-B6 sp.nov, isolated from seaweed.</title>
        <authorList>
            <person name="Muhammad N."/>
            <person name="Ho H."/>
            <person name="Lee Y.-J."/>
            <person name="Nguyen T."/>
            <person name="Ho J."/>
            <person name="Kim S.-G."/>
        </authorList>
    </citation>
    <scope>NUCLEOTIDE SEQUENCE [LARGE SCALE GENOMIC DNA]</scope>
    <source>
        <strain evidence="1 2">WSW3-B6</strain>
    </source>
</reference>
<organism evidence="1 2">
    <name type="scientific">Flavobacterium litorale</name>
    <dbReference type="NCBI Taxonomy" id="2856519"/>
    <lineage>
        <taxon>Bacteria</taxon>
        <taxon>Pseudomonadati</taxon>
        <taxon>Bacteroidota</taxon>
        <taxon>Flavobacteriia</taxon>
        <taxon>Flavobacteriales</taxon>
        <taxon>Flavobacteriaceae</taxon>
        <taxon>Flavobacterium</taxon>
    </lineage>
</organism>
<name>A0ABX8V2P7_9FLAO</name>
<dbReference type="SUPFAM" id="SSF82784">
    <property type="entry name" value="OsmC-like"/>
    <property type="match status" value="1"/>
</dbReference>
<dbReference type="InterPro" id="IPR015946">
    <property type="entry name" value="KH_dom-like_a/b"/>
</dbReference>
<dbReference type="Gene3D" id="3.30.300.20">
    <property type="match status" value="1"/>
</dbReference>
<proteinExistence type="predicted"/>